<keyword evidence="1" id="KW-1133">Transmembrane helix</keyword>
<feature type="transmembrane region" description="Helical" evidence="1">
    <location>
        <begin position="433"/>
        <end position="458"/>
    </location>
</feature>
<feature type="transmembrane region" description="Helical" evidence="1">
    <location>
        <begin position="393"/>
        <end position="412"/>
    </location>
</feature>
<name>A0ABX2A3R0_9MICO</name>
<evidence type="ECO:0000256" key="1">
    <source>
        <dbReference type="SAM" id="Phobius"/>
    </source>
</evidence>
<proteinExistence type="predicted"/>
<dbReference type="Proteomes" id="UP000757540">
    <property type="component" value="Unassembled WGS sequence"/>
</dbReference>
<keyword evidence="1" id="KW-0812">Transmembrane</keyword>
<keyword evidence="3" id="KW-1185">Reference proteome</keyword>
<feature type="transmembrane region" description="Helical" evidence="1">
    <location>
        <begin position="191"/>
        <end position="212"/>
    </location>
</feature>
<evidence type="ECO:0000313" key="2">
    <source>
        <dbReference type="EMBL" id="NOV96543.1"/>
    </source>
</evidence>
<feature type="transmembrane region" description="Helical" evidence="1">
    <location>
        <begin position="362"/>
        <end position="381"/>
    </location>
</feature>
<evidence type="ECO:0000313" key="3">
    <source>
        <dbReference type="Proteomes" id="UP000757540"/>
    </source>
</evidence>
<feature type="transmembrane region" description="Helical" evidence="1">
    <location>
        <begin position="101"/>
        <end position="120"/>
    </location>
</feature>
<keyword evidence="1" id="KW-0472">Membrane</keyword>
<feature type="transmembrane region" description="Helical" evidence="1">
    <location>
        <begin position="224"/>
        <end position="245"/>
    </location>
</feature>
<feature type="transmembrane region" description="Helical" evidence="1">
    <location>
        <begin position="539"/>
        <end position="559"/>
    </location>
</feature>
<sequence length="569" mass="56325">MSGPGGAATAADEPGEAAMRVPYAPWRRWVARVRRRSALARAVAAGADPGDRVYLVYGVFLLALVYGPVLWSALAQTGLPLGDRGAEALAGRWSSSAFDGLVVVGLCLGGLVALLAITAARAGGPLWTSPPEARFVLAGQFRPAEVLRRRVVVLAVGAAVAAAFGASALAAGALGVVRGATPNDGATAADVAGWVVVAALAVQLPVMLGVAAQTPRWRTRALRATGVLVGLGVLAPVLEVVAPQVRGVAGPVCGEPATGGVACSLATAPGWGLVAVAGAAAVVSLWSTMRSLPGEIDVDATASAQRTTVATTQALAGGEAGGVADLLGPARLRGRHRTLWAPLLRHAPVVARDLVGVRRRPGPVLGSVLAGTGGALLLVLGSPSTGRPGSVTAVVLGALVLYAASAAWTGGLRETASQPRPGGLLPGSVGRLLAGHLVVPALLGAASAGAGLGLAVLGGLAGLPHDGTRAVVVVASAGVLALAVRGWVAGATTVPAELFTPVSAPGGGDASTMLVAAWLVRGWLTVTALAWMLHGAAGSGTVLMLCAAGFVLLVAVLLVRSTVSRLGRT</sequence>
<feature type="transmembrane region" description="Helical" evidence="1">
    <location>
        <begin position="265"/>
        <end position="286"/>
    </location>
</feature>
<dbReference type="RefSeq" id="WP_171782709.1">
    <property type="nucleotide sequence ID" value="NZ_BAAAML010000002.1"/>
</dbReference>
<gene>
    <name evidence="2" type="ORF">HDG69_001096</name>
</gene>
<organism evidence="2 3">
    <name type="scientific">Isoptericola halotolerans</name>
    <dbReference type="NCBI Taxonomy" id="300560"/>
    <lineage>
        <taxon>Bacteria</taxon>
        <taxon>Bacillati</taxon>
        <taxon>Actinomycetota</taxon>
        <taxon>Actinomycetes</taxon>
        <taxon>Micrococcales</taxon>
        <taxon>Promicromonosporaceae</taxon>
        <taxon>Isoptericola</taxon>
    </lineage>
</organism>
<feature type="transmembrane region" description="Helical" evidence="1">
    <location>
        <begin position="54"/>
        <end position="74"/>
    </location>
</feature>
<accession>A0ABX2A3R0</accession>
<feature type="transmembrane region" description="Helical" evidence="1">
    <location>
        <begin position="151"/>
        <end position="171"/>
    </location>
</feature>
<protein>
    <recommendedName>
        <fullName evidence="4">ABC-2 type transport system permease protein</fullName>
    </recommendedName>
</protein>
<evidence type="ECO:0008006" key="4">
    <source>
        <dbReference type="Google" id="ProtNLM"/>
    </source>
</evidence>
<comment type="caution">
    <text evidence="2">The sequence shown here is derived from an EMBL/GenBank/DDBJ whole genome shotgun (WGS) entry which is preliminary data.</text>
</comment>
<reference evidence="2 3" key="1">
    <citation type="submission" date="2020-05" db="EMBL/GenBank/DDBJ databases">
        <title>Genomic Encyclopedia of Type Strains, Phase III (KMG-III): the genomes of soil and plant-associated and newly described type strains.</title>
        <authorList>
            <person name="Whitman W."/>
        </authorList>
    </citation>
    <scope>NUCLEOTIDE SEQUENCE [LARGE SCALE GENOMIC DNA]</scope>
    <source>
        <strain evidence="2 3">KCTC 19046</strain>
    </source>
</reference>
<feature type="transmembrane region" description="Helical" evidence="1">
    <location>
        <begin position="470"/>
        <end position="492"/>
    </location>
</feature>
<feature type="transmembrane region" description="Helical" evidence="1">
    <location>
        <begin position="513"/>
        <end position="533"/>
    </location>
</feature>
<dbReference type="EMBL" id="JABEZU010000001">
    <property type="protein sequence ID" value="NOV96543.1"/>
    <property type="molecule type" value="Genomic_DNA"/>
</dbReference>